<evidence type="ECO:0000313" key="1">
    <source>
        <dbReference type="EMBL" id="CAF0920677.1"/>
    </source>
</evidence>
<dbReference type="EMBL" id="CAJNOQ010001809">
    <property type="protein sequence ID" value="CAF0920677.1"/>
    <property type="molecule type" value="Genomic_DNA"/>
</dbReference>
<protein>
    <submittedName>
        <fullName evidence="1">Uncharacterized protein</fullName>
    </submittedName>
</protein>
<accession>A0A814AVD1</accession>
<keyword evidence="3" id="KW-1185">Reference proteome</keyword>
<comment type="caution">
    <text evidence="1">The sequence shown here is derived from an EMBL/GenBank/DDBJ whole genome shotgun (WGS) entry which is preliminary data.</text>
</comment>
<dbReference type="Proteomes" id="UP000663829">
    <property type="component" value="Unassembled WGS sequence"/>
</dbReference>
<proteinExistence type="predicted"/>
<name>A0A814AVD1_9BILA</name>
<reference evidence="1" key="1">
    <citation type="submission" date="2021-02" db="EMBL/GenBank/DDBJ databases">
        <authorList>
            <person name="Nowell W R."/>
        </authorList>
    </citation>
    <scope>NUCLEOTIDE SEQUENCE</scope>
</reference>
<gene>
    <name evidence="1" type="ORF">GPM918_LOCUS9634</name>
    <name evidence="2" type="ORF">SRO942_LOCUS9635</name>
</gene>
<dbReference type="OrthoDB" id="2423195at2759"/>
<dbReference type="AlphaFoldDB" id="A0A814AVD1"/>
<evidence type="ECO:0000313" key="3">
    <source>
        <dbReference type="Proteomes" id="UP000663829"/>
    </source>
</evidence>
<dbReference type="EMBL" id="CAJOBC010001809">
    <property type="protein sequence ID" value="CAF3700018.1"/>
    <property type="molecule type" value="Genomic_DNA"/>
</dbReference>
<dbReference type="Proteomes" id="UP000681722">
    <property type="component" value="Unassembled WGS sequence"/>
</dbReference>
<evidence type="ECO:0000313" key="2">
    <source>
        <dbReference type="EMBL" id="CAF3700018.1"/>
    </source>
</evidence>
<organism evidence="1 3">
    <name type="scientific">Didymodactylos carnosus</name>
    <dbReference type="NCBI Taxonomy" id="1234261"/>
    <lineage>
        <taxon>Eukaryota</taxon>
        <taxon>Metazoa</taxon>
        <taxon>Spiralia</taxon>
        <taxon>Gnathifera</taxon>
        <taxon>Rotifera</taxon>
        <taxon>Eurotatoria</taxon>
        <taxon>Bdelloidea</taxon>
        <taxon>Philodinida</taxon>
        <taxon>Philodinidae</taxon>
        <taxon>Didymodactylos</taxon>
    </lineage>
</organism>
<sequence length="261" mass="30814">MSFLSIYSNQNDACLLLNRCFEQFAMLSISKQFNSIKSVYLTLVDVRLAETEFQTHVFYKVHEKLPEHKKYINFLQNTKRDLQVYIDDIPIIYHYTDFAMQLQNPKNNSKIFSSLLLNRLLNSIDLLNITTLIYDLSRFYILLHQTFTQLISIQTFEIITLAEFLTIGKKQFRQNENFYDNIVQKGIEAINRYHTFTNGYIQPGRCNLTQQFQSITIDTLLTYLMTTQNSDESDIIMRIIIVLVNYHNDLLNILETDIDEI</sequence>